<dbReference type="PANTHER" id="PTHR19444:SF13">
    <property type="entry name" value="PROTEIN UNC-93 HOMOLOG A"/>
    <property type="match status" value="1"/>
</dbReference>
<name>A0ABD3VBZ8_SINWO</name>
<comment type="caution">
    <text evidence="8">The sequence shown here is derived from an EMBL/GenBank/DDBJ whole genome shotgun (WGS) entry which is preliminary data.</text>
</comment>
<evidence type="ECO:0000256" key="3">
    <source>
        <dbReference type="ARBA" id="ARBA00022692"/>
    </source>
</evidence>
<dbReference type="InterPro" id="IPR051951">
    <property type="entry name" value="UNC-93_regulatory"/>
</dbReference>
<feature type="transmembrane region" description="Helical" evidence="7">
    <location>
        <begin position="328"/>
        <end position="350"/>
    </location>
</feature>
<feature type="transmembrane region" description="Helical" evidence="7">
    <location>
        <begin position="72"/>
        <end position="93"/>
    </location>
</feature>
<dbReference type="EMBL" id="JBJQND010000012">
    <property type="protein sequence ID" value="KAL3858701.1"/>
    <property type="molecule type" value="Genomic_DNA"/>
</dbReference>
<feature type="transmembrane region" description="Helical" evidence="7">
    <location>
        <begin position="386"/>
        <end position="404"/>
    </location>
</feature>
<gene>
    <name evidence="8" type="ORF">ACJMK2_008962</name>
</gene>
<keyword evidence="9" id="KW-1185">Reference proteome</keyword>
<evidence type="ECO:0000256" key="1">
    <source>
        <dbReference type="ARBA" id="ARBA00004141"/>
    </source>
</evidence>
<keyword evidence="4 7" id="KW-1133">Transmembrane helix</keyword>
<evidence type="ECO:0000256" key="4">
    <source>
        <dbReference type="ARBA" id="ARBA00022989"/>
    </source>
</evidence>
<dbReference type="Proteomes" id="UP001634394">
    <property type="component" value="Unassembled WGS sequence"/>
</dbReference>
<dbReference type="GO" id="GO:0016020">
    <property type="term" value="C:membrane"/>
    <property type="evidence" value="ECO:0007669"/>
    <property type="project" value="UniProtKB-SubCell"/>
</dbReference>
<organism evidence="8 9">
    <name type="scientific">Sinanodonta woodiana</name>
    <name type="common">Chinese pond mussel</name>
    <name type="synonym">Anodonta woodiana</name>
    <dbReference type="NCBI Taxonomy" id="1069815"/>
    <lineage>
        <taxon>Eukaryota</taxon>
        <taxon>Metazoa</taxon>
        <taxon>Spiralia</taxon>
        <taxon>Lophotrochozoa</taxon>
        <taxon>Mollusca</taxon>
        <taxon>Bivalvia</taxon>
        <taxon>Autobranchia</taxon>
        <taxon>Heteroconchia</taxon>
        <taxon>Palaeoheterodonta</taxon>
        <taxon>Unionida</taxon>
        <taxon>Unionoidea</taxon>
        <taxon>Unionidae</taxon>
        <taxon>Unioninae</taxon>
        <taxon>Sinanodonta</taxon>
    </lineage>
</organism>
<sequence>MNSKEKEAMSNGSMEKSLNGSMVPLEMTSGNTFKMTKFQIIKNVLVVSFGFLFLFTSFQSLSNLQSSLNKEAGLGVIGLSVIYAALVVSCMFLPPVIIAHLGCKWTVAFSMLCYILYMAANFYAIWGTIIPAAIILGLGAAPLWSAKCTYLTQAGVWYAKMTGTTEDDTINRFFGVFFMIFQTSQIWGNLISSMVFSQRPKDPVQNVSSLDLGKCGANYDPTIVVNNTNLDKPDMDKIYTVCGIYIASACVAFMIIAIFLDRIVLDKDDAKEAAGTKKFSPHLLIETFKHCWRSHYQKLIIPLTIYSGIEQAYIAGDFTVSYVSCALGVWNVGFVMICYGVVDAACSFIFGRLVQYVGHIPFFILAFIVHGGCQITMLRWQPDPDAVYIFYILAALWGLGDAVIQTQINALYGFLFTDNTEAAFANYRLWESIGFIIAFGYSGYLVTNVKLYLCLAFLCVGMFFYGVVEVAFRRSSKNSADSITKL</sequence>
<dbReference type="InterPro" id="IPR036259">
    <property type="entry name" value="MFS_trans_sf"/>
</dbReference>
<dbReference type="Gene3D" id="1.20.1250.20">
    <property type="entry name" value="MFS general substrate transporter like domains"/>
    <property type="match status" value="2"/>
</dbReference>
<comment type="similarity">
    <text evidence="2">Belongs to the unc-93 family.</text>
</comment>
<comment type="subcellular location">
    <subcellularLocation>
        <location evidence="1">Membrane</location>
        <topology evidence="1">Multi-pass membrane protein</topology>
    </subcellularLocation>
</comment>
<reference evidence="8 9" key="1">
    <citation type="submission" date="2024-11" db="EMBL/GenBank/DDBJ databases">
        <title>Chromosome-level genome assembly of the freshwater bivalve Anodonta woodiana.</title>
        <authorList>
            <person name="Chen X."/>
        </authorList>
    </citation>
    <scope>NUCLEOTIDE SEQUENCE [LARGE SCALE GENOMIC DNA]</scope>
    <source>
        <strain evidence="8">MN2024</strain>
        <tissue evidence="8">Gills</tissue>
    </source>
</reference>
<evidence type="ECO:0000313" key="8">
    <source>
        <dbReference type="EMBL" id="KAL3858701.1"/>
    </source>
</evidence>
<feature type="transmembrane region" description="Helical" evidence="7">
    <location>
        <begin position="425"/>
        <end position="444"/>
    </location>
</feature>
<feature type="transmembrane region" description="Helical" evidence="7">
    <location>
        <begin position="173"/>
        <end position="196"/>
    </location>
</feature>
<dbReference type="InterPro" id="IPR010291">
    <property type="entry name" value="Ion_channel_UNC-93"/>
</dbReference>
<dbReference type="SUPFAM" id="SSF103473">
    <property type="entry name" value="MFS general substrate transporter"/>
    <property type="match status" value="1"/>
</dbReference>
<dbReference type="Pfam" id="PF05978">
    <property type="entry name" value="UNC-93"/>
    <property type="match status" value="1"/>
</dbReference>
<dbReference type="PANTHER" id="PTHR19444">
    <property type="entry name" value="UNC-93 RELATED"/>
    <property type="match status" value="1"/>
</dbReference>
<proteinExistence type="inferred from homology"/>
<evidence type="ECO:0000256" key="6">
    <source>
        <dbReference type="ARBA" id="ARBA00023180"/>
    </source>
</evidence>
<evidence type="ECO:0000256" key="7">
    <source>
        <dbReference type="SAM" id="Phobius"/>
    </source>
</evidence>
<keyword evidence="3 7" id="KW-0812">Transmembrane</keyword>
<evidence type="ECO:0000256" key="2">
    <source>
        <dbReference type="ARBA" id="ARBA00009172"/>
    </source>
</evidence>
<keyword evidence="6" id="KW-0325">Glycoprotein</keyword>
<dbReference type="AlphaFoldDB" id="A0ABD3VBZ8"/>
<keyword evidence="5 7" id="KW-0472">Membrane</keyword>
<dbReference type="CDD" id="cd17406">
    <property type="entry name" value="MFS_unc93A_like"/>
    <property type="match status" value="1"/>
</dbReference>
<dbReference type="FunFam" id="1.20.1250.20:FF:000290">
    <property type="entry name" value="Unc-93 homolog A"/>
    <property type="match status" value="1"/>
</dbReference>
<feature type="transmembrane region" description="Helical" evidence="7">
    <location>
        <begin position="40"/>
        <end position="60"/>
    </location>
</feature>
<protein>
    <submittedName>
        <fullName evidence="8">Uncharacterized protein</fullName>
    </submittedName>
</protein>
<feature type="transmembrane region" description="Helical" evidence="7">
    <location>
        <begin position="238"/>
        <end position="260"/>
    </location>
</feature>
<evidence type="ECO:0000313" key="9">
    <source>
        <dbReference type="Proteomes" id="UP001634394"/>
    </source>
</evidence>
<feature type="transmembrane region" description="Helical" evidence="7">
    <location>
        <begin position="450"/>
        <end position="472"/>
    </location>
</feature>
<accession>A0ABD3VBZ8</accession>
<evidence type="ECO:0000256" key="5">
    <source>
        <dbReference type="ARBA" id="ARBA00023136"/>
    </source>
</evidence>